<dbReference type="PANTHER" id="PTHR45915">
    <property type="entry name" value="TRANSCRIPTION INTERMEDIARY FACTOR"/>
    <property type="match status" value="1"/>
</dbReference>
<dbReference type="InterPro" id="IPR016177">
    <property type="entry name" value="DNA-bd_dom_sf"/>
</dbReference>
<dbReference type="Pfam" id="PF01429">
    <property type="entry name" value="MBD"/>
    <property type="match status" value="1"/>
</dbReference>
<dbReference type="GO" id="GO:0005634">
    <property type="term" value="C:nucleus"/>
    <property type="evidence" value="ECO:0007669"/>
    <property type="project" value="UniProtKB-SubCell"/>
</dbReference>
<dbReference type="InterPro" id="IPR028941">
    <property type="entry name" value="WHIM2_dom"/>
</dbReference>
<dbReference type="OMA" id="FWGNGTQ"/>
<dbReference type="HOGENOM" id="CLU_241285_0_0_1"/>
<feature type="compositionally biased region" description="Low complexity" evidence="4">
    <location>
        <begin position="231"/>
        <end position="245"/>
    </location>
</feature>
<evidence type="ECO:0008006" key="9">
    <source>
        <dbReference type="Google" id="ProtNLM"/>
    </source>
</evidence>
<feature type="compositionally biased region" description="Low complexity" evidence="4">
    <location>
        <begin position="483"/>
        <end position="493"/>
    </location>
</feature>
<feature type="region of interest" description="Disordered" evidence="4">
    <location>
        <begin position="1611"/>
        <end position="1639"/>
    </location>
</feature>
<feature type="region of interest" description="Disordered" evidence="4">
    <location>
        <begin position="480"/>
        <end position="530"/>
    </location>
</feature>
<dbReference type="STRING" id="126957.T1JG41"/>
<feature type="compositionally biased region" description="Polar residues" evidence="4">
    <location>
        <begin position="1255"/>
        <end position="1271"/>
    </location>
</feature>
<feature type="region of interest" description="Disordered" evidence="4">
    <location>
        <begin position="1187"/>
        <end position="1290"/>
    </location>
</feature>
<dbReference type="SMART" id="SM00571">
    <property type="entry name" value="DDT"/>
    <property type="match status" value="1"/>
</dbReference>
<feature type="coiled-coil region" evidence="3">
    <location>
        <begin position="723"/>
        <end position="835"/>
    </location>
</feature>
<keyword evidence="3" id="KW-0175">Coiled coil</keyword>
<feature type="region of interest" description="Disordered" evidence="4">
    <location>
        <begin position="1058"/>
        <end position="1123"/>
    </location>
</feature>
<dbReference type="EnsemblMetazoa" id="SMAR012810-RA">
    <property type="protein sequence ID" value="SMAR012810-PA"/>
    <property type="gene ID" value="SMAR012810"/>
</dbReference>
<dbReference type="Pfam" id="PF02791">
    <property type="entry name" value="DDT"/>
    <property type="match status" value="1"/>
</dbReference>
<feature type="compositionally biased region" description="Basic and acidic residues" evidence="4">
    <location>
        <begin position="295"/>
        <end position="309"/>
    </location>
</feature>
<feature type="compositionally biased region" description="Acidic residues" evidence="4">
    <location>
        <begin position="494"/>
        <end position="505"/>
    </location>
</feature>
<dbReference type="SUPFAM" id="SSF54171">
    <property type="entry name" value="DNA-binding domain"/>
    <property type="match status" value="1"/>
</dbReference>
<feature type="compositionally biased region" description="Basic and acidic residues" evidence="4">
    <location>
        <begin position="1187"/>
        <end position="1222"/>
    </location>
</feature>
<feature type="compositionally biased region" description="Low complexity" evidence="4">
    <location>
        <begin position="1619"/>
        <end position="1634"/>
    </location>
</feature>
<feature type="compositionally biased region" description="Basic residues" evidence="4">
    <location>
        <begin position="396"/>
        <end position="405"/>
    </location>
</feature>
<dbReference type="GO" id="GO:0000785">
    <property type="term" value="C:chromatin"/>
    <property type="evidence" value="ECO:0007669"/>
    <property type="project" value="TreeGrafter"/>
</dbReference>
<feature type="region of interest" description="Disordered" evidence="4">
    <location>
        <begin position="190"/>
        <end position="280"/>
    </location>
</feature>
<evidence type="ECO:0000313" key="7">
    <source>
        <dbReference type="EnsemblMetazoa" id="SMAR012810-PA"/>
    </source>
</evidence>
<keyword evidence="2" id="KW-0539">Nucleus</keyword>
<evidence type="ECO:0000256" key="3">
    <source>
        <dbReference type="SAM" id="Coils"/>
    </source>
</evidence>
<feature type="domain" description="MBD" evidence="6">
    <location>
        <begin position="548"/>
        <end position="620"/>
    </location>
</feature>
<dbReference type="PhylomeDB" id="T1JG41"/>
<feature type="compositionally biased region" description="Polar residues" evidence="4">
    <location>
        <begin position="310"/>
        <end position="325"/>
    </location>
</feature>
<feature type="compositionally biased region" description="Basic residues" evidence="4">
    <location>
        <begin position="695"/>
        <end position="704"/>
    </location>
</feature>
<evidence type="ECO:0000259" key="5">
    <source>
        <dbReference type="PROSITE" id="PS50827"/>
    </source>
</evidence>
<feature type="compositionally biased region" description="Basic and acidic residues" evidence="4">
    <location>
        <begin position="1062"/>
        <end position="1075"/>
    </location>
</feature>
<dbReference type="PROSITE" id="PS50827">
    <property type="entry name" value="DDT"/>
    <property type="match status" value="1"/>
</dbReference>
<feature type="region of interest" description="Disordered" evidence="4">
    <location>
        <begin position="295"/>
        <end position="329"/>
    </location>
</feature>
<organism evidence="7 8">
    <name type="scientific">Strigamia maritima</name>
    <name type="common">European centipede</name>
    <name type="synonym">Geophilus maritimus</name>
    <dbReference type="NCBI Taxonomy" id="126957"/>
    <lineage>
        <taxon>Eukaryota</taxon>
        <taxon>Metazoa</taxon>
        <taxon>Ecdysozoa</taxon>
        <taxon>Arthropoda</taxon>
        <taxon>Myriapoda</taxon>
        <taxon>Chilopoda</taxon>
        <taxon>Pleurostigmophora</taxon>
        <taxon>Geophilomorpha</taxon>
        <taxon>Linotaeniidae</taxon>
        <taxon>Strigamia</taxon>
    </lineage>
</organism>
<dbReference type="PROSITE" id="PS50982">
    <property type="entry name" value="MBD"/>
    <property type="match status" value="1"/>
</dbReference>
<keyword evidence="8" id="KW-1185">Reference proteome</keyword>
<feature type="compositionally biased region" description="Basic and acidic residues" evidence="4">
    <location>
        <begin position="249"/>
        <end position="265"/>
    </location>
</feature>
<protein>
    <recommendedName>
        <fullName evidence="9">Bromodomain adjacent to zinc finger domain protein 2B</fullName>
    </recommendedName>
</protein>
<feature type="compositionally biased region" description="Basic and acidic residues" evidence="4">
    <location>
        <begin position="204"/>
        <end position="215"/>
    </location>
</feature>
<feature type="region of interest" description="Disordered" evidence="4">
    <location>
        <begin position="393"/>
        <end position="414"/>
    </location>
</feature>
<feature type="compositionally biased region" description="Acidic residues" evidence="4">
    <location>
        <begin position="1114"/>
        <end position="1123"/>
    </location>
</feature>
<feature type="region of interest" description="Disordered" evidence="4">
    <location>
        <begin position="150"/>
        <end position="171"/>
    </location>
</feature>
<feature type="compositionally biased region" description="Polar residues" evidence="4">
    <location>
        <begin position="159"/>
        <end position="171"/>
    </location>
</feature>
<dbReference type="InterPro" id="IPR018501">
    <property type="entry name" value="DDT_dom"/>
</dbReference>
<dbReference type="eggNOG" id="KOG1245">
    <property type="taxonomic scope" value="Eukaryota"/>
</dbReference>
<feature type="compositionally biased region" description="Polar residues" evidence="4">
    <location>
        <begin position="510"/>
        <end position="521"/>
    </location>
</feature>
<proteinExistence type="predicted"/>
<sequence>MDPGELNSKSPRGNVFDPGNLGHGLFGSSVSNSALLYSHYAHLPNSLPLLSHPSAFPVQLNLASSAFGGLGSLATPATSAAYTSPPGSAWWPMASRLLHPDYLMRSLVSSTTNSTFVNLNRDSLLPSYDVLSLQSANHPPPHKINCEYKSSSRRKAISPVSSSRESNVNSPIYTNPSSVAVTPTFHRNGAIMSPSTVTPSSSESKIRQNMHDRHSASAPGVHTLPVTIITKDSSASWKSSRSRNSPKPPDNEKKSSEIESKTNEKSHKKTDRSSPADLSFSNKFSEKVETLHHSHNIDSLISKRDESGSKETNSGCKNKFTSGSDSLPLESTVGPLNLSLKSQSTVSPSPPVLTQEWLDVPPSRKRKIKPNYGLAKLDMDHTYNQEEMRYSEVQAKHQKASRKSSKQPSFSQNNKLELNQTLATPLLSTFATSTPISSKAISLLSGGSTNLSSSSDFSMAKMIASAQRSSFFNEDNVMGLKNSSSKSDSSSSESDSDSDSPDTEDTERSQSQGTSAASTPVSGLLKGQKRSQEIFGTASPSVKRRRLIIEETELRIPLEHGWHRQTKIRAFNYSGIRGTVTYFSPCGKKFKTFTELIRYLDKNNITDITRENFSFSSKVNIGEFLEPIGSEDKPEYIPLGEQEVIARITELRSTRRRHSVFRTEKKRVHQELFKNDVKNQQRLDAPPGDVTFHRSGSRSRKRMERQKVARANKEAKTLKAIEVKQHKEHLRLLRQQEKFEKQEQIRLEKEMRAQQMLEARKKRQEELEKQRFEEASRKAKERELKRQHAVFLKVQERERRRQHMLLVKALEAHKKQEERERIREERKTEKRLNKERKMELRKLELEALRELRKPVEDLEIVEADALPTLDRIPGIKLPGEAFTDLLMVVEFLNNFGETLGFDMQSLPTLNTLQMALLNNENAEEELISIIHHLLTCAIEDPGPPINTKHLSLLGQALKEVDITGYTISEVLRIFIQAFAGESNVMSQWLIERPYLSLNATQKANILAFICNELLCSRAICRQIDTSIELVASLRKDKWMIEGKLRKLKSIQNKKLRLSQKMEASEGDREKDDKSEQMSTNNSPAKGAKEEEDDGANESGNESEGSQLTGHGEMEQEQEEEEEIGMSLDELKKQIDKLSRQMNQFRGKLVKANQQLRAMSFGQDRYKRRYWVLPFSGGVLAEGVETSELKDELQEEECNAKLDKSDENAELDKSINGHHKDENSEQDSVENEQMNEKEDKTSHVDDDCKVSKSEDFVTNSKSETSLKSNSEKNGVGVDTSRNSTNQTIDSKSLNHSSYDSFCLSMEDILKPLPEKNLGKPWFSLLPRMPCDETSLTRVHMSKNANHAKYPLPFPYNSFGMYPNAPPFSSLPLGMMNGNIPSVMNADNSTKHSPSPLSNYSLTPATNYFSNNVSPAVNDASLDFGVDKLKTYSKPKPIPLEFERGWWRISKASEVKNLMVALHQRGIRERMLFKQLEKYEDFACEACSKGDESVFDFDLDDLDDEIAKRVGGAAEPDDPESWSVEIARRVDLSVLEHVETLEEKLINSSMQVKNWKPLAKASTDSKVKYRAACEDDDMAVSIVDAARARLLDLEIHIEPRYIKPPLGHNASDLNISNLPHTSSSGNTSANSGNNSGDKNCSISEEPSARLIQWRLAVEKVQTSAQLAMCLSLLENCIAWDKSIMKAVITF</sequence>
<evidence type="ECO:0000313" key="8">
    <source>
        <dbReference type="Proteomes" id="UP000014500"/>
    </source>
</evidence>
<reference evidence="7" key="2">
    <citation type="submission" date="2015-02" db="UniProtKB">
        <authorList>
            <consortium name="EnsemblMetazoa"/>
        </authorList>
    </citation>
    <scope>IDENTIFICATION</scope>
</reference>
<dbReference type="EMBL" id="JH432192">
    <property type="status" value="NOT_ANNOTATED_CDS"/>
    <property type="molecule type" value="Genomic_DNA"/>
</dbReference>
<dbReference type="Pfam" id="PF15612">
    <property type="entry name" value="WHIM1"/>
    <property type="match status" value="1"/>
</dbReference>
<accession>T1JG41</accession>
<dbReference type="GO" id="GO:0003677">
    <property type="term" value="F:DNA binding"/>
    <property type="evidence" value="ECO:0007669"/>
    <property type="project" value="InterPro"/>
</dbReference>
<feature type="compositionally biased region" description="Polar residues" evidence="4">
    <location>
        <begin position="1278"/>
        <end position="1290"/>
    </location>
</feature>
<comment type="subcellular location">
    <subcellularLocation>
        <location evidence="1">Nucleus</location>
    </subcellularLocation>
</comment>
<feature type="compositionally biased region" description="Polar residues" evidence="4">
    <location>
        <begin position="1097"/>
        <end position="1108"/>
    </location>
</feature>
<feature type="compositionally biased region" description="Low complexity" evidence="4">
    <location>
        <begin position="193"/>
        <end position="203"/>
    </location>
</feature>
<feature type="domain" description="DDT" evidence="5">
    <location>
        <begin position="879"/>
        <end position="943"/>
    </location>
</feature>
<reference evidence="8" key="1">
    <citation type="submission" date="2011-05" db="EMBL/GenBank/DDBJ databases">
        <authorList>
            <person name="Richards S.R."/>
            <person name="Qu J."/>
            <person name="Jiang H."/>
            <person name="Jhangiani S.N."/>
            <person name="Agravi P."/>
            <person name="Goodspeed R."/>
            <person name="Gross S."/>
            <person name="Mandapat C."/>
            <person name="Jackson L."/>
            <person name="Mathew T."/>
            <person name="Pu L."/>
            <person name="Thornton R."/>
            <person name="Saada N."/>
            <person name="Wilczek-Boney K.B."/>
            <person name="Lee S."/>
            <person name="Kovar C."/>
            <person name="Wu Y."/>
            <person name="Scherer S.E."/>
            <person name="Worley K.C."/>
            <person name="Muzny D.M."/>
            <person name="Gibbs R."/>
        </authorList>
    </citation>
    <scope>NUCLEOTIDE SEQUENCE</scope>
    <source>
        <strain evidence="8">Brora</strain>
    </source>
</reference>
<dbReference type="SMART" id="SM00391">
    <property type="entry name" value="MBD"/>
    <property type="match status" value="1"/>
</dbReference>
<evidence type="ECO:0000256" key="1">
    <source>
        <dbReference type="ARBA" id="ARBA00004123"/>
    </source>
</evidence>
<dbReference type="Proteomes" id="UP000014500">
    <property type="component" value="Unassembled WGS sequence"/>
</dbReference>
<dbReference type="InterPro" id="IPR028942">
    <property type="entry name" value="WHIM1_dom"/>
</dbReference>
<feature type="region of interest" description="Disordered" evidence="4">
    <location>
        <begin position="681"/>
        <end position="712"/>
    </location>
</feature>
<evidence type="ECO:0000256" key="4">
    <source>
        <dbReference type="SAM" id="MobiDB-lite"/>
    </source>
</evidence>
<evidence type="ECO:0000259" key="6">
    <source>
        <dbReference type="PROSITE" id="PS50982"/>
    </source>
</evidence>
<dbReference type="Gene3D" id="3.30.890.10">
    <property type="entry name" value="Methyl-cpg-binding Protein 2, Chain A"/>
    <property type="match status" value="1"/>
</dbReference>
<dbReference type="InterPro" id="IPR001739">
    <property type="entry name" value="Methyl_CpG_DNA-bd"/>
</dbReference>
<dbReference type="Pfam" id="PF15613">
    <property type="entry name" value="WSD"/>
    <property type="match status" value="1"/>
</dbReference>
<dbReference type="PANTHER" id="PTHR45915:SF2">
    <property type="entry name" value="TOUTATIS, ISOFORM E"/>
    <property type="match status" value="1"/>
</dbReference>
<evidence type="ECO:0000256" key="2">
    <source>
        <dbReference type="ARBA" id="ARBA00023242"/>
    </source>
</evidence>
<feature type="compositionally biased region" description="Basic and acidic residues" evidence="4">
    <location>
        <begin position="1233"/>
        <end position="1254"/>
    </location>
</feature>
<name>T1JG41_STRMM</name>